<feature type="region of interest" description="Disordered" evidence="1">
    <location>
        <begin position="414"/>
        <end position="480"/>
    </location>
</feature>
<reference evidence="2 3" key="1">
    <citation type="journal article" date="2018" name="PLoS Genet.">
        <title>Population sequencing reveals clonal diversity and ancestral inbreeding in the grapevine cultivar Chardonnay.</title>
        <authorList>
            <person name="Roach M.J."/>
            <person name="Johnson D.L."/>
            <person name="Bohlmann J."/>
            <person name="van Vuuren H.J."/>
            <person name="Jones S.J."/>
            <person name="Pretorius I.S."/>
            <person name="Schmidt S.A."/>
            <person name="Borneman A.R."/>
        </authorList>
    </citation>
    <scope>NUCLEOTIDE SEQUENCE [LARGE SCALE GENOMIC DNA]</scope>
    <source>
        <strain evidence="3">cv. Chardonnay</strain>
        <tissue evidence="2">Leaf</tissue>
    </source>
</reference>
<dbReference type="Proteomes" id="UP000288805">
    <property type="component" value="Unassembled WGS sequence"/>
</dbReference>
<evidence type="ECO:0000256" key="1">
    <source>
        <dbReference type="SAM" id="MobiDB-lite"/>
    </source>
</evidence>
<feature type="compositionally biased region" description="Basic and acidic residues" evidence="1">
    <location>
        <begin position="275"/>
        <end position="292"/>
    </location>
</feature>
<comment type="caution">
    <text evidence="2">The sequence shown here is derived from an EMBL/GenBank/DDBJ whole genome shotgun (WGS) entry which is preliminary data.</text>
</comment>
<sequence>MSANKEVASSGPAGDAPEKSIDKLNVKEFRERFCILNGVLVEFLDEEEAVSTEKAEGRAIPFSKEQFNAGLRFPLRVLFKEFLHFTQIPPAFIHPNTVRVLMRCSILNMLFNLNLSLLEVLFVYSLKKVKNDIFSMATHLPSLQLVTECRIQRKGGGGGGKDMWWSGVPGRGYWSIRIGLFSKLLIGASGRGHVVEWVEKASFARLNKLFEITAAERQYVTLLTARNLMAVVWESREYIINILPRKLPKKVVPGEHYILKDLPFYKEMQQADAEKHRALLDDRERRKKEGTLRKAPGKKRSASSPPGGAPAKKKKKIGEKGKEVEIPSPPKEVVIPPSTYVKEVTIKEPENPVPVSVSSGPGHLAGLNHSGPSMSAAGHLALVVEEATSINSPSSPHPDADAVKASCAAVSRPVATPMEEMGAENQGLPPDEPSPLALVTSEGASLKETEFGAEPKVRPPRAASRSIPGDHRSQLLIRPG</sequence>
<dbReference type="AlphaFoldDB" id="A0A438GE54"/>
<feature type="region of interest" description="Disordered" evidence="1">
    <location>
        <begin position="352"/>
        <end position="371"/>
    </location>
</feature>
<protein>
    <submittedName>
        <fullName evidence="2">Uncharacterized protein</fullName>
    </submittedName>
</protein>
<dbReference type="EMBL" id="QGNW01000464">
    <property type="protein sequence ID" value="RVW70471.1"/>
    <property type="molecule type" value="Genomic_DNA"/>
</dbReference>
<evidence type="ECO:0000313" key="3">
    <source>
        <dbReference type="Proteomes" id="UP000288805"/>
    </source>
</evidence>
<feature type="compositionally biased region" description="Basic and acidic residues" evidence="1">
    <location>
        <begin position="445"/>
        <end position="457"/>
    </location>
</feature>
<feature type="region of interest" description="Disordered" evidence="1">
    <location>
        <begin position="275"/>
        <end position="330"/>
    </location>
</feature>
<gene>
    <name evidence="2" type="ORF">CK203_058329</name>
</gene>
<accession>A0A438GE54</accession>
<name>A0A438GE54_VITVI</name>
<organism evidence="2 3">
    <name type="scientific">Vitis vinifera</name>
    <name type="common">Grape</name>
    <dbReference type="NCBI Taxonomy" id="29760"/>
    <lineage>
        <taxon>Eukaryota</taxon>
        <taxon>Viridiplantae</taxon>
        <taxon>Streptophyta</taxon>
        <taxon>Embryophyta</taxon>
        <taxon>Tracheophyta</taxon>
        <taxon>Spermatophyta</taxon>
        <taxon>Magnoliopsida</taxon>
        <taxon>eudicotyledons</taxon>
        <taxon>Gunneridae</taxon>
        <taxon>Pentapetalae</taxon>
        <taxon>rosids</taxon>
        <taxon>Vitales</taxon>
        <taxon>Vitaceae</taxon>
        <taxon>Viteae</taxon>
        <taxon>Vitis</taxon>
    </lineage>
</organism>
<proteinExistence type="predicted"/>
<evidence type="ECO:0000313" key="2">
    <source>
        <dbReference type="EMBL" id="RVW70471.1"/>
    </source>
</evidence>